<name>A0AA40C4K3_9PEZI</name>
<dbReference type="Pfam" id="PF08939">
    <property type="entry name" value="Bles03"/>
    <property type="match status" value="1"/>
</dbReference>
<accession>A0AA40C4K3</accession>
<keyword evidence="3" id="KW-1185">Reference proteome</keyword>
<dbReference type="AlphaFoldDB" id="A0AA40C4K3"/>
<dbReference type="InterPro" id="IPR023398">
    <property type="entry name" value="TIF_eIF4e-like"/>
</dbReference>
<dbReference type="EMBL" id="JAULSR010000003">
    <property type="protein sequence ID" value="KAK0624800.1"/>
    <property type="molecule type" value="Genomic_DNA"/>
</dbReference>
<reference evidence="2" key="1">
    <citation type="submission" date="2023-06" db="EMBL/GenBank/DDBJ databases">
        <title>Genome-scale phylogeny and comparative genomics of the fungal order Sordariales.</title>
        <authorList>
            <consortium name="Lawrence Berkeley National Laboratory"/>
            <person name="Hensen N."/>
            <person name="Bonometti L."/>
            <person name="Westerberg I."/>
            <person name="Brannstrom I.O."/>
            <person name="Guillou S."/>
            <person name="Cros-Aarteil S."/>
            <person name="Calhoun S."/>
            <person name="Haridas S."/>
            <person name="Kuo A."/>
            <person name="Mondo S."/>
            <person name="Pangilinan J."/>
            <person name="Riley R."/>
            <person name="LaButti K."/>
            <person name="Andreopoulos B."/>
            <person name="Lipzen A."/>
            <person name="Chen C."/>
            <person name="Yanf M."/>
            <person name="Daum C."/>
            <person name="Ng V."/>
            <person name="Clum A."/>
            <person name="Steindorff A."/>
            <person name="Ohm R."/>
            <person name="Martin F."/>
            <person name="Silar P."/>
            <person name="Natvig D."/>
            <person name="Lalanne C."/>
            <person name="Gautier V."/>
            <person name="Ament-velasquez S.L."/>
            <person name="Kruys A."/>
            <person name="Hutchinson M.I."/>
            <person name="Powell A.J."/>
            <person name="Barry K."/>
            <person name="Miller A.N."/>
            <person name="Grigoriev I.V."/>
            <person name="Debuchy R."/>
            <person name="Gladieux P."/>
            <person name="Thoren M.H."/>
            <person name="Johannesson H."/>
        </authorList>
    </citation>
    <scope>NUCLEOTIDE SEQUENCE</scope>
    <source>
        <strain evidence="2">SMH3391-2</strain>
    </source>
</reference>
<protein>
    <recommendedName>
        <fullName evidence="4">DUF1917-domain-containing protein</fullName>
    </recommendedName>
</protein>
<dbReference type="Gene3D" id="3.30.760.10">
    <property type="entry name" value="RNA Cap, Translation Initiation Factor Eif4e"/>
    <property type="match status" value="1"/>
</dbReference>
<dbReference type="SUPFAM" id="SSF55418">
    <property type="entry name" value="eIF4e-like"/>
    <property type="match status" value="1"/>
</dbReference>
<dbReference type="Proteomes" id="UP001174934">
    <property type="component" value="Unassembled WGS sequence"/>
</dbReference>
<comment type="caution">
    <text evidence="2">The sequence shown here is derived from an EMBL/GenBank/DDBJ whole genome shotgun (WGS) entry which is preliminary data.</text>
</comment>
<gene>
    <name evidence="2" type="ORF">B0T17DRAFT_492212</name>
</gene>
<sequence length="236" mass="26847">MDEPAEWPLPDETIAQFVARCPPLVNDNDDDDRNPAWYWVQSPTRSSRTDSLKDVAVFKQQATALLDAFQTELVQKKSPYFREGLRKKLKGDIAHLAKGLNVTSGKASWMLFPAPDKVNETWRVIAEAVKDTRLPVAAKVPNFYEEGNHPGTRVICVYTRDFTDEEDVKQALLELVKLGVVTQDMPKPAKYKYDAFTHLKLYRGSYAEYGLKPSIYDSHEMLGWSVRHDKSKRVGG</sequence>
<comment type="similarity">
    <text evidence="1">Belongs to the UPF0696 family.</text>
</comment>
<evidence type="ECO:0008006" key="4">
    <source>
        <dbReference type="Google" id="ProtNLM"/>
    </source>
</evidence>
<proteinExistence type="inferred from homology"/>
<organism evidence="2 3">
    <name type="scientific">Bombardia bombarda</name>
    <dbReference type="NCBI Taxonomy" id="252184"/>
    <lineage>
        <taxon>Eukaryota</taxon>
        <taxon>Fungi</taxon>
        <taxon>Dikarya</taxon>
        <taxon>Ascomycota</taxon>
        <taxon>Pezizomycotina</taxon>
        <taxon>Sordariomycetes</taxon>
        <taxon>Sordariomycetidae</taxon>
        <taxon>Sordariales</taxon>
        <taxon>Lasiosphaeriaceae</taxon>
        <taxon>Bombardia</taxon>
    </lineage>
</organism>
<dbReference type="InterPro" id="IPR015034">
    <property type="entry name" value="Bles03"/>
</dbReference>
<dbReference type="PANTHER" id="PTHR31977">
    <property type="entry name" value="UPF0696 PROTEIN C11ORF68"/>
    <property type="match status" value="1"/>
</dbReference>
<dbReference type="PANTHER" id="PTHR31977:SF1">
    <property type="entry name" value="UPF0696 PROTEIN C11ORF68"/>
    <property type="match status" value="1"/>
</dbReference>
<evidence type="ECO:0000313" key="3">
    <source>
        <dbReference type="Proteomes" id="UP001174934"/>
    </source>
</evidence>
<evidence type="ECO:0000313" key="2">
    <source>
        <dbReference type="EMBL" id="KAK0624800.1"/>
    </source>
</evidence>
<evidence type="ECO:0000256" key="1">
    <source>
        <dbReference type="ARBA" id="ARBA00010568"/>
    </source>
</evidence>